<feature type="region of interest" description="Disordered" evidence="1">
    <location>
        <begin position="79"/>
        <end position="116"/>
    </location>
</feature>
<evidence type="ECO:0000313" key="3">
    <source>
        <dbReference type="Proteomes" id="UP001214576"/>
    </source>
</evidence>
<sequence length="192" mass="21472">MRQAQAARNARTSKRQQELAQEQHPQLTHDEETDTEGPIRVRQRKRPGGEQGTTARHRPSPLWVLKRHLPTEQVNLSRRTEDIVERNRQGRRTSGLSAPGTNKQWRKASGMRGERQGHLQVSVRECGIEVPEAPRGILSFCSHEAPDGCGARNSAFSVLEPLPRSTTVLLFFSKAQSAHRSGCSDGSQELLL</sequence>
<dbReference type="AlphaFoldDB" id="A0AAD4UHN6"/>
<feature type="compositionally biased region" description="Polar residues" evidence="1">
    <location>
        <begin position="92"/>
        <end position="103"/>
    </location>
</feature>
<feature type="compositionally biased region" description="Basic and acidic residues" evidence="1">
    <location>
        <begin position="79"/>
        <end position="88"/>
    </location>
</feature>
<keyword evidence="3" id="KW-1185">Reference proteome</keyword>
<dbReference type="EMBL" id="JAKZEL010000004">
    <property type="protein sequence ID" value="KAI4544792.1"/>
    <property type="molecule type" value="Genomic_DNA"/>
</dbReference>
<name>A0AAD4UHN6_OVIAM</name>
<organism evidence="2 3">
    <name type="scientific">Ovis ammon polii</name>
    <dbReference type="NCBI Taxonomy" id="230172"/>
    <lineage>
        <taxon>Eukaryota</taxon>
        <taxon>Metazoa</taxon>
        <taxon>Chordata</taxon>
        <taxon>Craniata</taxon>
        <taxon>Vertebrata</taxon>
        <taxon>Euteleostomi</taxon>
        <taxon>Mammalia</taxon>
        <taxon>Eutheria</taxon>
        <taxon>Laurasiatheria</taxon>
        <taxon>Artiodactyla</taxon>
        <taxon>Ruminantia</taxon>
        <taxon>Pecora</taxon>
        <taxon>Bovidae</taxon>
        <taxon>Caprinae</taxon>
        <taxon>Ovis</taxon>
    </lineage>
</organism>
<protein>
    <submittedName>
        <fullName evidence="2">Uncharacterized protein</fullName>
    </submittedName>
</protein>
<comment type="caution">
    <text evidence="2">The sequence shown here is derived from an EMBL/GenBank/DDBJ whole genome shotgun (WGS) entry which is preliminary data.</text>
</comment>
<reference evidence="2" key="1">
    <citation type="submission" date="2022-03" db="EMBL/GenBank/DDBJ databases">
        <title>Genomic analyses of argali, domestic sheep and their hybrids provide insights into chromosomal evolution, heterosis and genetic basis of agronomic traits.</title>
        <authorList>
            <person name="Li M."/>
        </authorList>
    </citation>
    <scope>NUCLEOTIDE SEQUENCE</scope>
    <source>
        <strain evidence="2">CAU-MHL-2022a</strain>
        <tissue evidence="2">Skin</tissue>
    </source>
</reference>
<proteinExistence type="predicted"/>
<feature type="region of interest" description="Disordered" evidence="1">
    <location>
        <begin position="1"/>
        <end position="62"/>
    </location>
</feature>
<gene>
    <name evidence="2" type="ORF">MG293_005058</name>
</gene>
<accession>A0AAD4UHN6</accession>
<evidence type="ECO:0000256" key="1">
    <source>
        <dbReference type="SAM" id="MobiDB-lite"/>
    </source>
</evidence>
<dbReference type="Proteomes" id="UP001214576">
    <property type="component" value="Unassembled WGS sequence"/>
</dbReference>
<evidence type="ECO:0000313" key="2">
    <source>
        <dbReference type="EMBL" id="KAI4544792.1"/>
    </source>
</evidence>